<dbReference type="Pfam" id="PF20151">
    <property type="entry name" value="DUF6533"/>
    <property type="match status" value="1"/>
</dbReference>
<comment type="caution">
    <text evidence="3">The sequence shown here is derived from an EMBL/GenBank/DDBJ whole genome shotgun (WGS) entry which is preliminary data.</text>
</comment>
<dbReference type="Proteomes" id="UP000719766">
    <property type="component" value="Unassembled WGS sequence"/>
</dbReference>
<feature type="transmembrane region" description="Helical" evidence="1">
    <location>
        <begin position="49"/>
        <end position="70"/>
    </location>
</feature>
<protein>
    <recommendedName>
        <fullName evidence="2">DUF6533 domain-containing protein</fullName>
    </recommendedName>
</protein>
<keyword evidence="1" id="KW-1133">Transmembrane helix</keyword>
<keyword evidence="1" id="KW-0812">Transmembrane</keyword>
<keyword evidence="4" id="KW-1185">Reference proteome</keyword>
<sequence>MWHKHPSHDTSTLKFAPRRLRSQAHPKFSNSMSLVSSDPSWWPFIDSSRISSCVIVASSAGVIYDWALTFGQEIELVWRQRFSLMTVLYLSVRYVGILYAVVQIPVNVQTISHIYIVSQTISAAMIWMTFVANVMLGVIMITRLHAMYQRSRKVLIILIAIFLAICIAVGVLIAITGMHISEEDFILSGTYQCIFHPIDGQFLSTGTWIILGTTAWEIVALCFVVRIAVKHFRELRRYSTGGIVGDYFTVLVKSHIVYFASFLVASCFELGYLFPEVVADLYTLRYQLYYGVSSLSTVLRLFVLGPRLILDVREHHAKLVADSDAENSMTSIAFQERVHVSTSSSV</sequence>
<dbReference type="GeneID" id="64603234"/>
<feature type="transmembrane region" description="Helical" evidence="1">
    <location>
        <begin position="114"/>
        <end position="142"/>
    </location>
</feature>
<dbReference type="OrthoDB" id="2628848at2759"/>
<feature type="transmembrane region" description="Helical" evidence="1">
    <location>
        <begin position="154"/>
        <end position="175"/>
    </location>
</feature>
<dbReference type="EMBL" id="JABBWE010000084">
    <property type="protein sequence ID" value="KAG1787098.1"/>
    <property type="molecule type" value="Genomic_DNA"/>
</dbReference>
<accession>A0A9P7DBX6</accession>
<feature type="transmembrane region" description="Helical" evidence="1">
    <location>
        <begin position="208"/>
        <end position="229"/>
    </location>
</feature>
<organism evidence="3 4">
    <name type="scientific">Suillus plorans</name>
    <dbReference type="NCBI Taxonomy" id="116603"/>
    <lineage>
        <taxon>Eukaryota</taxon>
        <taxon>Fungi</taxon>
        <taxon>Dikarya</taxon>
        <taxon>Basidiomycota</taxon>
        <taxon>Agaricomycotina</taxon>
        <taxon>Agaricomycetes</taxon>
        <taxon>Agaricomycetidae</taxon>
        <taxon>Boletales</taxon>
        <taxon>Suillineae</taxon>
        <taxon>Suillaceae</taxon>
        <taxon>Suillus</taxon>
    </lineage>
</organism>
<evidence type="ECO:0000313" key="4">
    <source>
        <dbReference type="Proteomes" id="UP000719766"/>
    </source>
</evidence>
<dbReference type="InterPro" id="IPR045340">
    <property type="entry name" value="DUF6533"/>
</dbReference>
<name>A0A9P7DBX6_9AGAM</name>
<evidence type="ECO:0000259" key="2">
    <source>
        <dbReference type="Pfam" id="PF20151"/>
    </source>
</evidence>
<feature type="transmembrane region" description="Helical" evidence="1">
    <location>
        <begin position="256"/>
        <end position="274"/>
    </location>
</feature>
<dbReference type="RefSeq" id="XP_041154472.1">
    <property type="nucleotide sequence ID" value="XM_041309470.1"/>
</dbReference>
<reference evidence="3" key="1">
    <citation type="journal article" date="2020" name="New Phytol.">
        <title>Comparative genomics reveals dynamic genome evolution in host specialist ectomycorrhizal fungi.</title>
        <authorList>
            <person name="Lofgren L.A."/>
            <person name="Nguyen N.H."/>
            <person name="Vilgalys R."/>
            <person name="Ruytinx J."/>
            <person name="Liao H.L."/>
            <person name="Branco S."/>
            <person name="Kuo A."/>
            <person name="LaButti K."/>
            <person name="Lipzen A."/>
            <person name="Andreopoulos W."/>
            <person name="Pangilinan J."/>
            <person name="Riley R."/>
            <person name="Hundley H."/>
            <person name="Na H."/>
            <person name="Barry K."/>
            <person name="Grigoriev I.V."/>
            <person name="Stajich J.E."/>
            <person name="Kennedy P.G."/>
        </authorList>
    </citation>
    <scope>NUCLEOTIDE SEQUENCE</scope>
    <source>
        <strain evidence="3">S12</strain>
    </source>
</reference>
<dbReference type="AlphaFoldDB" id="A0A9P7DBX6"/>
<feature type="transmembrane region" description="Helical" evidence="1">
    <location>
        <begin position="286"/>
        <end position="303"/>
    </location>
</feature>
<feature type="domain" description="DUF6533" evidence="2">
    <location>
        <begin position="53"/>
        <end position="98"/>
    </location>
</feature>
<keyword evidence="1" id="KW-0472">Membrane</keyword>
<feature type="transmembrane region" description="Helical" evidence="1">
    <location>
        <begin position="82"/>
        <end position="102"/>
    </location>
</feature>
<evidence type="ECO:0000256" key="1">
    <source>
        <dbReference type="SAM" id="Phobius"/>
    </source>
</evidence>
<gene>
    <name evidence="3" type="ORF">HD556DRAFT_1530680</name>
</gene>
<proteinExistence type="predicted"/>
<evidence type="ECO:0000313" key="3">
    <source>
        <dbReference type="EMBL" id="KAG1787098.1"/>
    </source>
</evidence>